<keyword evidence="1" id="KW-0812">Transmembrane</keyword>
<name>A0A420VSN7_9SPHI</name>
<dbReference type="Pfam" id="PF04773">
    <property type="entry name" value="FecR"/>
    <property type="match status" value="1"/>
</dbReference>
<proteinExistence type="predicted"/>
<feature type="transmembrane region" description="Helical" evidence="1">
    <location>
        <begin position="90"/>
        <end position="109"/>
    </location>
</feature>
<keyword evidence="1" id="KW-1133">Transmembrane helix</keyword>
<organism evidence="4 5">
    <name type="scientific">Sphingobacterium puteale</name>
    <dbReference type="NCBI Taxonomy" id="2420510"/>
    <lineage>
        <taxon>Bacteria</taxon>
        <taxon>Pseudomonadati</taxon>
        <taxon>Bacteroidota</taxon>
        <taxon>Sphingobacteriia</taxon>
        <taxon>Sphingobacteriales</taxon>
        <taxon>Sphingobacteriaceae</taxon>
        <taxon>Sphingobacterium</taxon>
    </lineage>
</organism>
<dbReference type="PANTHER" id="PTHR30273">
    <property type="entry name" value="PERIPLASMIC SIGNAL SENSOR AND SIGMA FACTOR ACTIVATOR FECR-RELATED"/>
    <property type="match status" value="1"/>
</dbReference>
<evidence type="ECO:0000256" key="1">
    <source>
        <dbReference type="SAM" id="Phobius"/>
    </source>
</evidence>
<dbReference type="Gene3D" id="3.55.50.30">
    <property type="match status" value="1"/>
</dbReference>
<dbReference type="InterPro" id="IPR006860">
    <property type="entry name" value="FecR"/>
</dbReference>
<reference evidence="4 5" key="1">
    <citation type="submission" date="2018-10" db="EMBL/GenBank/DDBJ databases">
        <title>Sphingobacterium sp. M05W1-28.</title>
        <authorList>
            <person name="Cai H."/>
        </authorList>
    </citation>
    <scope>NUCLEOTIDE SEQUENCE [LARGE SCALE GENOMIC DNA]</scope>
    <source>
        <strain evidence="4 5">M05W1-28</strain>
    </source>
</reference>
<gene>
    <name evidence="4" type="ORF">D7322_21800</name>
</gene>
<feature type="domain" description="Protein FecR C-terminal" evidence="3">
    <location>
        <begin position="330"/>
        <end position="398"/>
    </location>
</feature>
<dbReference type="RefSeq" id="WP_121126327.1">
    <property type="nucleotide sequence ID" value="NZ_RBWS01000019.1"/>
</dbReference>
<sequence length="400" mass="45279">MDELNLQALLRDESFINYCKRTDKEDIEKWEKWLQKYPEHQQSIGELKTTILALGYYSGEESVQANYSRLQQQIKKRSDQHRFKKIGKTVWFKIAAALFAVGAISLFLFRQQVPEETMATVQQVGSPGKDAAVLTLKDGSVISLADIRKGSVVALQGGVEIQKNKDGELVYRAVEQDVAATAAVNKITTNRGNQYQVILPDGSKAFLNANSTLTYPLKFAQNARTVRMTGEIYFEISKLEIGTGANRKRIPFYVETAEQKIEVLGTHFNVNAYPDEPYTTTTLLEGSVRVTSLKRNESVLLKPGQRSLLNERLRIDDTDSSQDIAWTQGDFVFKGEELSSLLRKISRWYNVDVECPQRLEKLRFDGMVSRSQPLSTIIDMLEITGKVKIKLNGRRLIVID</sequence>
<keyword evidence="1" id="KW-0472">Membrane</keyword>
<evidence type="ECO:0000259" key="2">
    <source>
        <dbReference type="Pfam" id="PF04773"/>
    </source>
</evidence>
<feature type="domain" description="FecR protein" evidence="2">
    <location>
        <begin position="186"/>
        <end position="289"/>
    </location>
</feature>
<keyword evidence="5" id="KW-1185">Reference proteome</keyword>
<dbReference type="Proteomes" id="UP000282423">
    <property type="component" value="Unassembled WGS sequence"/>
</dbReference>
<dbReference type="GO" id="GO:0016989">
    <property type="term" value="F:sigma factor antagonist activity"/>
    <property type="evidence" value="ECO:0007669"/>
    <property type="project" value="TreeGrafter"/>
</dbReference>
<protein>
    <submittedName>
        <fullName evidence="4">DUF4974 domain-containing protein</fullName>
    </submittedName>
</protein>
<dbReference type="InterPro" id="IPR032508">
    <property type="entry name" value="FecR_C"/>
</dbReference>
<dbReference type="AlphaFoldDB" id="A0A420VSN7"/>
<dbReference type="Pfam" id="PF16344">
    <property type="entry name" value="FecR_C"/>
    <property type="match status" value="1"/>
</dbReference>
<accession>A0A420VSN7</accession>
<evidence type="ECO:0000259" key="3">
    <source>
        <dbReference type="Pfam" id="PF16344"/>
    </source>
</evidence>
<evidence type="ECO:0000313" key="4">
    <source>
        <dbReference type="EMBL" id="RKO69398.1"/>
    </source>
</evidence>
<dbReference type="PANTHER" id="PTHR30273:SF2">
    <property type="entry name" value="PROTEIN FECR"/>
    <property type="match status" value="1"/>
</dbReference>
<dbReference type="Gene3D" id="2.60.120.1440">
    <property type="match status" value="1"/>
</dbReference>
<dbReference type="EMBL" id="RBWS01000019">
    <property type="protein sequence ID" value="RKO69398.1"/>
    <property type="molecule type" value="Genomic_DNA"/>
</dbReference>
<dbReference type="OrthoDB" id="1099963at2"/>
<dbReference type="InterPro" id="IPR012373">
    <property type="entry name" value="Ferrdict_sens_TM"/>
</dbReference>
<comment type="caution">
    <text evidence="4">The sequence shown here is derived from an EMBL/GenBank/DDBJ whole genome shotgun (WGS) entry which is preliminary data.</text>
</comment>
<evidence type="ECO:0000313" key="5">
    <source>
        <dbReference type="Proteomes" id="UP000282423"/>
    </source>
</evidence>